<keyword evidence="2" id="KW-1185">Reference proteome</keyword>
<proteinExistence type="predicted"/>
<dbReference type="OrthoDB" id="78977at2759"/>
<comment type="caution">
    <text evidence="1">The sequence shown here is derived from an EMBL/GenBank/DDBJ whole genome shotgun (WGS) entry which is preliminary data.</text>
</comment>
<reference evidence="1 2" key="1">
    <citation type="journal article" date="2014" name="Genome Biol. Evol.">
        <title>The secreted proteins of Achlya hypogyna and Thraustotheca clavata identify the ancestral oomycete secretome and reveal gene acquisitions by horizontal gene transfer.</title>
        <authorList>
            <person name="Misner I."/>
            <person name="Blouin N."/>
            <person name="Leonard G."/>
            <person name="Richards T.A."/>
            <person name="Lane C.E."/>
        </authorList>
    </citation>
    <scope>NUCLEOTIDE SEQUENCE [LARGE SCALE GENOMIC DNA]</scope>
    <source>
        <strain evidence="1 2">ATCC 34112</strain>
    </source>
</reference>
<dbReference type="Proteomes" id="UP000243217">
    <property type="component" value="Unassembled WGS sequence"/>
</dbReference>
<dbReference type="AlphaFoldDB" id="A0A1V9YWF0"/>
<gene>
    <name evidence="1" type="ORF">THRCLA_22592</name>
</gene>
<dbReference type="EMBL" id="JNBS01002601">
    <property type="protein sequence ID" value="OQR90056.1"/>
    <property type="molecule type" value="Genomic_DNA"/>
</dbReference>
<sequence>MSQNQSKAVAMVKLKFASKLFVSTNLRAMAWVGDAECVKNIVVAPSTNYMKVYSFGCKVYLLFSMGKSIGDETHAPSMTNDLFWLHWNATATQTFVIDMFNAQLSTTSMQEVVISSLEHATLKDYSLKMTTTDVDIGYGRMIQYSGNLTQLSNAIEGIRSTPANRVLWMMTQYCWVDFDFRWEIAHTAARQVRCQQKRYRSRYFEMLFTVKLWGYMVVLAMC</sequence>
<protein>
    <submittedName>
        <fullName evidence="1">Uncharacterized protein</fullName>
    </submittedName>
</protein>
<name>A0A1V9YWF0_9STRA</name>
<accession>A0A1V9YWF0</accession>
<evidence type="ECO:0000313" key="1">
    <source>
        <dbReference type="EMBL" id="OQR90056.1"/>
    </source>
</evidence>
<evidence type="ECO:0000313" key="2">
    <source>
        <dbReference type="Proteomes" id="UP000243217"/>
    </source>
</evidence>
<organism evidence="1 2">
    <name type="scientific">Thraustotheca clavata</name>
    <dbReference type="NCBI Taxonomy" id="74557"/>
    <lineage>
        <taxon>Eukaryota</taxon>
        <taxon>Sar</taxon>
        <taxon>Stramenopiles</taxon>
        <taxon>Oomycota</taxon>
        <taxon>Saprolegniomycetes</taxon>
        <taxon>Saprolegniales</taxon>
        <taxon>Achlyaceae</taxon>
        <taxon>Thraustotheca</taxon>
    </lineage>
</organism>